<dbReference type="EMBL" id="LXQA010351452">
    <property type="protein sequence ID" value="MCI45995.1"/>
    <property type="molecule type" value="Genomic_DNA"/>
</dbReference>
<reference evidence="2 3" key="1">
    <citation type="journal article" date="2018" name="Front. Plant Sci.">
        <title>Red Clover (Trifolium pratense) and Zigzag Clover (T. medium) - A Picture of Genomic Similarities and Differences.</title>
        <authorList>
            <person name="Dluhosova J."/>
            <person name="Istvanek J."/>
            <person name="Nedelnik J."/>
            <person name="Repkova J."/>
        </authorList>
    </citation>
    <scope>NUCLEOTIDE SEQUENCE [LARGE SCALE GENOMIC DNA]</scope>
    <source>
        <strain evidence="3">cv. 10/8</strain>
        <tissue evidence="2">Leaf</tissue>
    </source>
</reference>
<comment type="caution">
    <text evidence="2">The sequence shown here is derived from an EMBL/GenBank/DDBJ whole genome shotgun (WGS) entry which is preliminary data.</text>
</comment>
<organism evidence="2 3">
    <name type="scientific">Trifolium medium</name>
    <dbReference type="NCBI Taxonomy" id="97028"/>
    <lineage>
        <taxon>Eukaryota</taxon>
        <taxon>Viridiplantae</taxon>
        <taxon>Streptophyta</taxon>
        <taxon>Embryophyta</taxon>
        <taxon>Tracheophyta</taxon>
        <taxon>Spermatophyta</taxon>
        <taxon>Magnoliopsida</taxon>
        <taxon>eudicotyledons</taxon>
        <taxon>Gunneridae</taxon>
        <taxon>Pentapetalae</taxon>
        <taxon>rosids</taxon>
        <taxon>fabids</taxon>
        <taxon>Fabales</taxon>
        <taxon>Fabaceae</taxon>
        <taxon>Papilionoideae</taxon>
        <taxon>50 kb inversion clade</taxon>
        <taxon>NPAAA clade</taxon>
        <taxon>Hologalegina</taxon>
        <taxon>IRL clade</taxon>
        <taxon>Trifolieae</taxon>
        <taxon>Trifolium</taxon>
    </lineage>
</organism>
<evidence type="ECO:0000256" key="1">
    <source>
        <dbReference type="SAM" id="MobiDB-lite"/>
    </source>
</evidence>
<feature type="region of interest" description="Disordered" evidence="1">
    <location>
        <begin position="65"/>
        <end position="86"/>
    </location>
</feature>
<dbReference type="Proteomes" id="UP000265520">
    <property type="component" value="Unassembled WGS sequence"/>
</dbReference>
<feature type="non-terminal residue" evidence="2">
    <location>
        <position position="86"/>
    </location>
</feature>
<accession>A0A392SDN7</accession>
<proteinExistence type="predicted"/>
<evidence type="ECO:0000313" key="2">
    <source>
        <dbReference type="EMBL" id="MCI45995.1"/>
    </source>
</evidence>
<name>A0A392SDN7_9FABA</name>
<sequence length="86" mass="9590">MDDVAMKDRELFRGGASRSVIGPNGLSQVVFPEYQYVKLLKNKEVAQLEEDYVKELVVEKNCDNGQRKKKKNSAGSDNSVVNALLS</sequence>
<protein>
    <submittedName>
        <fullName evidence="2">Uncharacterized protein</fullName>
    </submittedName>
</protein>
<dbReference type="AlphaFoldDB" id="A0A392SDN7"/>
<evidence type="ECO:0000313" key="3">
    <source>
        <dbReference type="Proteomes" id="UP000265520"/>
    </source>
</evidence>
<keyword evidence="3" id="KW-1185">Reference proteome</keyword>
<feature type="compositionally biased region" description="Polar residues" evidence="1">
    <location>
        <begin position="73"/>
        <end position="86"/>
    </location>
</feature>